<evidence type="ECO:0000313" key="10">
    <source>
        <dbReference type="Proteomes" id="UP001497623"/>
    </source>
</evidence>
<protein>
    <recommendedName>
        <fullName evidence="8">U1-type domain-containing protein</fullName>
    </recommendedName>
</protein>
<keyword evidence="2" id="KW-0479">Metal-binding</keyword>
<reference evidence="9 10" key="1">
    <citation type="submission" date="2024-05" db="EMBL/GenBank/DDBJ databases">
        <authorList>
            <person name="Wallberg A."/>
        </authorList>
    </citation>
    <scope>NUCLEOTIDE SEQUENCE [LARGE SCALE GENOMIC DNA]</scope>
</reference>
<dbReference type="EMBL" id="CAXKWB010023009">
    <property type="protein sequence ID" value="CAL4124797.1"/>
    <property type="molecule type" value="Genomic_DNA"/>
</dbReference>
<dbReference type="GO" id="GO:0008270">
    <property type="term" value="F:zinc ion binding"/>
    <property type="evidence" value="ECO:0007669"/>
    <property type="project" value="UniProtKB-KW"/>
</dbReference>
<dbReference type="InterPro" id="IPR003604">
    <property type="entry name" value="Matrin/U1-like-C_Znf_C2H2"/>
</dbReference>
<dbReference type="Pfam" id="PF12171">
    <property type="entry name" value="zf-C2H2_jaz"/>
    <property type="match status" value="1"/>
</dbReference>
<comment type="subcellular location">
    <subcellularLocation>
        <location evidence="1">Nucleus</location>
    </subcellularLocation>
</comment>
<keyword evidence="5" id="KW-0238">DNA-binding</keyword>
<dbReference type="PANTHER" id="PTHR45986:SF1">
    <property type="entry name" value="ZINC FINGER MATRIN-TYPE PROTEIN 2"/>
    <property type="match status" value="1"/>
</dbReference>
<dbReference type="GO" id="GO:0005681">
    <property type="term" value="C:spliceosomal complex"/>
    <property type="evidence" value="ECO:0007669"/>
    <property type="project" value="InterPro"/>
</dbReference>
<dbReference type="GO" id="GO:0046540">
    <property type="term" value="C:U4/U6 x U5 tri-snRNP complex"/>
    <property type="evidence" value="ECO:0007669"/>
    <property type="project" value="TreeGrafter"/>
</dbReference>
<keyword evidence="3" id="KW-0863">Zinc-finger</keyword>
<dbReference type="GO" id="GO:0003677">
    <property type="term" value="F:DNA binding"/>
    <property type="evidence" value="ECO:0007669"/>
    <property type="project" value="UniProtKB-KW"/>
</dbReference>
<dbReference type="PANTHER" id="PTHR45986">
    <property type="entry name" value="ZINC FINGER MATRIN-TYPE PROTEIN 2"/>
    <property type="match status" value="1"/>
</dbReference>
<evidence type="ECO:0000256" key="4">
    <source>
        <dbReference type="ARBA" id="ARBA00022833"/>
    </source>
</evidence>
<evidence type="ECO:0000256" key="5">
    <source>
        <dbReference type="ARBA" id="ARBA00023125"/>
    </source>
</evidence>
<evidence type="ECO:0000259" key="8">
    <source>
        <dbReference type="SMART" id="SM00451"/>
    </source>
</evidence>
<sequence>MASGSGSSGAEFRRKWNRDEYEAIAHERIRAERVASEQGLNQGKPLPPVKRDLLKQRDYKVDIDSKLGKSQVITKTTPASQSGGYYCNVCDCVVKDSINFLDHINGKKHQRNLGMSMRVEKSTLDQVKRRFESNKKKLEEKRKDYDIEQRMQELREEEEKLKEYRREKRKERKRKADTSIDEDMTGGMDPEMAKVMGFGGFSSSKK</sequence>
<keyword evidence="6" id="KW-0539">Nucleus</keyword>
<dbReference type="Proteomes" id="UP001497623">
    <property type="component" value="Unassembled WGS sequence"/>
</dbReference>
<evidence type="ECO:0000256" key="6">
    <source>
        <dbReference type="ARBA" id="ARBA00023242"/>
    </source>
</evidence>
<proteinExistence type="predicted"/>
<evidence type="ECO:0000256" key="7">
    <source>
        <dbReference type="SAM" id="MobiDB-lite"/>
    </source>
</evidence>
<evidence type="ECO:0000256" key="2">
    <source>
        <dbReference type="ARBA" id="ARBA00022723"/>
    </source>
</evidence>
<keyword evidence="10" id="KW-1185">Reference proteome</keyword>
<feature type="region of interest" description="Disordered" evidence="7">
    <location>
        <begin position="140"/>
        <end position="206"/>
    </location>
</feature>
<dbReference type="FunFam" id="3.30.160.60:FF:000282">
    <property type="entry name" value="Zinc finger, matrin-type 2"/>
    <property type="match status" value="1"/>
</dbReference>
<dbReference type="SMART" id="SM00451">
    <property type="entry name" value="ZnF_U1"/>
    <property type="match status" value="1"/>
</dbReference>
<feature type="domain" description="U1-type" evidence="8">
    <location>
        <begin position="82"/>
        <end position="116"/>
    </location>
</feature>
<accession>A0AAV2RG22</accession>
<keyword evidence="4" id="KW-0862">Zinc</keyword>
<dbReference type="SUPFAM" id="SSF57667">
    <property type="entry name" value="beta-beta-alpha zinc fingers"/>
    <property type="match status" value="1"/>
</dbReference>
<dbReference type="AlphaFoldDB" id="A0AAV2RG22"/>
<evidence type="ECO:0000256" key="3">
    <source>
        <dbReference type="ARBA" id="ARBA00022771"/>
    </source>
</evidence>
<dbReference type="GO" id="GO:0000398">
    <property type="term" value="P:mRNA splicing, via spliceosome"/>
    <property type="evidence" value="ECO:0007669"/>
    <property type="project" value="InterPro"/>
</dbReference>
<comment type="caution">
    <text evidence="9">The sequence shown here is derived from an EMBL/GenBank/DDBJ whole genome shotgun (WGS) entry which is preliminary data.</text>
</comment>
<organism evidence="9 10">
    <name type="scientific">Meganyctiphanes norvegica</name>
    <name type="common">Northern krill</name>
    <name type="synonym">Thysanopoda norvegica</name>
    <dbReference type="NCBI Taxonomy" id="48144"/>
    <lineage>
        <taxon>Eukaryota</taxon>
        <taxon>Metazoa</taxon>
        <taxon>Ecdysozoa</taxon>
        <taxon>Arthropoda</taxon>
        <taxon>Crustacea</taxon>
        <taxon>Multicrustacea</taxon>
        <taxon>Malacostraca</taxon>
        <taxon>Eumalacostraca</taxon>
        <taxon>Eucarida</taxon>
        <taxon>Euphausiacea</taxon>
        <taxon>Euphausiidae</taxon>
        <taxon>Meganyctiphanes</taxon>
    </lineage>
</organism>
<feature type="compositionally biased region" description="Basic and acidic residues" evidence="7">
    <location>
        <begin position="140"/>
        <end position="166"/>
    </location>
</feature>
<name>A0AAV2RG22_MEGNR</name>
<evidence type="ECO:0000256" key="1">
    <source>
        <dbReference type="ARBA" id="ARBA00004123"/>
    </source>
</evidence>
<dbReference type="Gene3D" id="3.30.160.60">
    <property type="entry name" value="Classic Zinc Finger"/>
    <property type="match status" value="1"/>
</dbReference>
<evidence type="ECO:0000313" key="9">
    <source>
        <dbReference type="EMBL" id="CAL4124797.1"/>
    </source>
</evidence>
<dbReference type="InterPro" id="IPR022755">
    <property type="entry name" value="Znf_C2H2_jaz"/>
</dbReference>
<dbReference type="InterPro" id="IPR040107">
    <property type="entry name" value="Snu23"/>
</dbReference>
<gene>
    <name evidence="9" type="ORF">MNOR_LOCUS24774</name>
</gene>
<dbReference type="InterPro" id="IPR036236">
    <property type="entry name" value="Znf_C2H2_sf"/>
</dbReference>